<proteinExistence type="predicted"/>
<comment type="caution">
    <text evidence="1">The sequence shown here is derived from an EMBL/GenBank/DDBJ whole genome shotgun (WGS) entry which is preliminary data.</text>
</comment>
<dbReference type="Proteomes" id="UP000681720">
    <property type="component" value="Unassembled WGS sequence"/>
</dbReference>
<organism evidence="1 2">
    <name type="scientific">Rotaria magnacalcarata</name>
    <dbReference type="NCBI Taxonomy" id="392030"/>
    <lineage>
        <taxon>Eukaryota</taxon>
        <taxon>Metazoa</taxon>
        <taxon>Spiralia</taxon>
        <taxon>Gnathifera</taxon>
        <taxon>Rotifera</taxon>
        <taxon>Eurotatoria</taxon>
        <taxon>Bdelloidea</taxon>
        <taxon>Philodinida</taxon>
        <taxon>Philodinidae</taxon>
        <taxon>Rotaria</taxon>
    </lineage>
</organism>
<dbReference type="AlphaFoldDB" id="A0A8S2XCX3"/>
<accession>A0A8S2XCX3</accession>
<feature type="non-terminal residue" evidence="1">
    <location>
        <position position="1"/>
    </location>
</feature>
<evidence type="ECO:0000313" key="1">
    <source>
        <dbReference type="EMBL" id="CAF4489266.1"/>
    </source>
</evidence>
<dbReference type="EMBL" id="CAJOBJ010078167">
    <property type="protein sequence ID" value="CAF4489266.1"/>
    <property type="molecule type" value="Genomic_DNA"/>
</dbReference>
<protein>
    <submittedName>
        <fullName evidence="1">Uncharacterized protein</fullName>
    </submittedName>
</protein>
<sequence>EFMDMISSLFVCQSIYLIGTNSLYENRTRAADITQQAIDEVIKTKSKFTIKLCYEKIRVIIECDGIVLADAGDP</sequence>
<reference evidence="1" key="1">
    <citation type="submission" date="2021-02" db="EMBL/GenBank/DDBJ databases">
        <authorList>
            <person name="Nowell W R."/>
        </authorList>
    </citation>
    <scope>NUCLEOTIDE SEQUENCE</scope>
</reference>
<evidence type="ECO:0000313" key="2">
    <source>
        <dbReference type="Proteomes" id="UP000681720"/>
    </source>
</evidence>
<gene>
    <name evidence="1" type="ORF">GIL414_LOCUS34181</name>
</gene>
<name>A0A8S2XCX3_9BILA</name>